<organism evidence="1 2">
    <name type="scientific">Myroides indicus</name>
    <dbReference type="NCBI Taxonomy" id="1323422"/>
    <lineage>
        <taxon>Bacteria</taxon>
        <taxon>Pseudomonadati</taxon>
        <taxon>Bacteroidota</taxon>
        <taxon>Flavobacteriia</taxon>
        <taxon>Flavobacteriales</taxon>
        <taxon>Flavobacteriaceae</taxon>
        <taxon>Myroides</taxon>
    </lineage>
</organism>
<reference evidence="1 2" key="1">
    <citation type="submission" date="2019-03" db="EMBL/GenBank/DDBJ databases">
        <title>Genomic Encyclopedia of Archaeal and Bacterial Type Strains, Phase II (KMG-II): from individual species to whole genera.</title>
        <authorList>
            <person name="Goeker M."/>
        </authorList>
    </citation>
    <scope>NUCLEOTIDE SEQUENCE [LARGE SCALE GENOMIC DNA]</scope>
    <source>
        <strain evidence="1 2">DSM 28213</strain>
    </source>
</reference>
<dbReference type="AlphaFoldDB" id="A0A4R7EXA1"/>
<sequence length="242" mass="27081">MVVEMKDNFSIWSTPNEKKRILRYLLFWNQRNKVKKHLYTPLIIGEKCKGILLDNQLVKSILFSTDLALIENNDCDAILAVYPFPPSKKIMKSLIEFSNKPVICGIGGGITQGSIALNMAVEAEQLGASAVIVNQPFRNSDILKIRKKISIPILSSVSALNFNFKERIESGVSFFHITGGQNTTRIIEHIKENFPDIPFICTGGKLMSDLKEVIAKEVSGVVLTPPSNGDLFKKIMHNYRNS</sequence>
<dbReference type="RefSeq" id="WP_243832673.1">
    <property type="nucleotide sequence ID" value="NZ_SOAG01000011.1"/>
</dbReference>
<evidence type="ECO:0008006" key="3">
    <source>
        <dbReference type="Google" id="ProtNLM"/>
    </source>
</evidence>
<name>A0A4R7EXA1_9FLAO</name>
<dbReference type="InterPro" id="IPR011060">
    <property type="entry name" value="RibuloseP-bd_barrel"/>
</dbReference>
<gene>
    <name evidence="1" type="ORF">C8P70_1118</name>
</gene>
<comment type="caution">
    <text evidence="1">The sequence shown here is derived from an EMBL/GenBank/DDBJ whole genome shotgun (WGS) entry which is preliminary data.</text>
</comment>
<keyword evidence="2" id="KW-1185">Reference proteome</keyword>
<dbReference type="EMBL" id="SOAG01000011">
    <property type="protein sequence ID" value="TDS58826.1"/>
    <property type="molecule type" value="Genomic_DNA"/>
</dbReference>
<protein>
    <recommendedName>
        <fullName evidence="3">Hydrolase</fullName>
    </recommendedName>
</protein>
<dbReference type="Proteomes" id="UP000295215">
    <property type="component" value="Unassembled WGS sequence"/>
</dbReference>
<evidence type="ECO:0000313" key="1">
    <source>
        <dbReference type="EMBL" id="TDS58826.1"/>
    </source>
</evidence>
<evidence type="ECO:0000313" key="2">
    <source>
        <dbReference type="Proteomes" id="UP000295215"/>
    </source>
</evidence>
<dbReference type="InterPro" id="IPR013785">
    <property type="entry name" value="Aldolase_TIM"/>
</dbReference>
<proteinExistence type="predicted"/>
<accession>A0A4R7EXA1</accession>
<dbReference type="Gene3D" id="3.20.20.70">
    <property type="entry name" value="Aldolase class I"/>
    <property type="match status" value="1"/>
</dbReference>
<dbReference type="SUPFAM" id="SSF51366">
    <property type="entry name" value="Ribulose-phoshate binding barrel"/>
    <property type="match status" value="1"/>
</dbReference>